<dbReference type="EMBL" id="CP024201">
    <property type="protein sequence ID" value="ATQ44577.1"/>
    <property type="molecule type" value="Genomic_DNA"/>
</dbReference>
<name>A0A2D2B2W6_9CAUL</name>
<dbReference type="OrthoDB" id="9760333at2"/>
<protein>
    <submittedName>
        <fullName evidence="16">TonB-dependent receptor</fullName>
    </submittedName>
</protein>
<evidence type="ECO:0000256" key="8">
    <source>
        <dbReference type="ARBA" id="ARBA00023077"/>
    </source>
</evidence>
<sequence length="802" mass="86629">MILTLFSGALLLAVAGPALAAPKRTAYDIDPKPLPEALIDLAVQADISILGTDACRRGDRRGLRGRYTLDEALQHLLAGAPCSYRIVDAHTVALSARQAPQIFAVAPPGRRKAPPPEPPPPAPSPTFEIEELVVHSAKREVTLGELSAAASILAGRGIAAMGAVDVTGTTGQLTGLHMTNLGPGRDKLLIRGLSDGAFTGRARSTVATFLDDLPINYSAPHPDLRFVDVKQIEVLRGPQGSLYGAGAISGVYRIVTNKPDLENEGGSLAVFGSVTKGGAPSGAVEGWFNVPVVPDRLAMRVVAYHERLGGYLDDVNMRRSNVDRTTRSGGRVSMRVELSDTFHLDLSTTGQQLDTNDTKYTTQILSPGKRANRVQETHRNDFFQTALSLHGEFKGVRFRSSTGFIRHDYASQYDASAILDPADEFDLGVYRERARVDLAVQDTSFSVSNPTGLSWLLGIYGSRSRERSPSELHLRSRSVVVPVYVEDRRDTMRELAIYGEMSYRLSNGWSVAAGARAFETSIDTEALIDAPQISQQRPFSAKSRTSGVSPKVSVQYEFPSGGMIYALFSEGYRAAGANSSGLRTPLSYVKFDADHLQNFEIGAKLRLADGRLRLTGAIFHDLWTDIQTDGFLGSGLALTANAGDARVTGLELEGAHDWDSGLSMRANVTFSDSELTRANRGFTSSLGRGLPGVPEITGGVLITYRRQLGDGLELQLVGEASYVGSSRISFDPRFAPSSNAYIRDRIGADLSAGRWRFGAFVSNITDASGDTFAYGNPFSFGQVRQTTPQRPRTFGLRLSADF</sequence>
<keyword evidence="17" id="KW-1185">Reference proteome</keyword>
<dbReference type="PANTHER" id="PTHR32552">
    <property type="entry name" value="FERRICHROME IRON RECEPTOR-RELATED"/>
    <property type="match status" value="1"/>
</dbReference>
<organism evidence="16 17">
    <name type="scientific">Caulobacter mirabilis</name>
    <dbReference type="NCBI Taxonomy" id="69666"/>
    <lineage>
        <taxon>Bacteria</taxon>
        <taxon>Pseudomonadati</taxon>
        <taxon>Pseudomonadota</taxon>
        <taxon>Alphaproteobacteria</taxon>
        <taxon>Caulobacterales</taxon>
        <taxon>Caulobacteraceae</taxon>
        <taxon>Caulobacter</taxon>
    </lineage>
</organism>
<evidence type="ECO:0000256" key="1">
    <source>
        <dbReference type="ARBA" id="ARBA00004571"/>
    </source>
</evidence>
<dbReference type="PROSITE" id="PS52016">
    <property type="entry name" value="TONB_DEPENDENT_REC_3"/>
    <property type="match status" value="1"/>
</dbReference>
<proteinExistence type="inferred from homology"/>
<dbReference type="GO" id="GO:0009279">
    <property type="term" value="C:cell outer membrane"/>
    <property type="evidence" value="ECO:0007669"/>
    <property type="project" value="UniProtKB-SubCell"/>
</dbReference>
<evidence type="ECO:0000256" key="3">
    <source>
        <dbReference type="ARBA" id="ARBA00022452"/>
    </source>
</evidence>
<dbReference type="RefSeq" id="WP_099623825.1">
    <property type="nucleotide sequence ID" value="NZ_CP024201.1"/>
</dbReference>
<dbReference type="Pfam" id="PF07715">
    <property type="entry name" value="Plug"/>
    <property type="match status" value="1"/>
</dbReference>
<evidence type="ECO:0000256" key="13">
    <source>
        <dbReference type="SAM" id="SignalP"/>
    </source>
</evidence>
<dbReference type="InterPro" id="IPR039426">
    <property type="entry name" value="TonB-dep_rcpt-like"/>
</dbReference>
<dbReference type="Pfam" id="PF00593">
    <property type="entry name" value="TonB_dep_Rec_b-barrel"/>
    <property type="match status" value="1"/>
</dbReference>
<dbReference type="SUPFAM" id="SSF56935">
    <property type="entry name" value="Porins"/>
    <property type="match status" value="1"/>
</dbReference>
<keyword evidence="4" id="KW-0410">Iron transport</keyword>
<evidence type="ECO:0000313" key="17">
    <source>
        <dbReference type="Proteomes" id="UP000228945"/>
    </source>
</evidence>
<dbReference type="InterPro" id="IPR036942">
    <property type="entry name" value="Beta-barrel_TonB_sf"/>
</dbReference>
<evidence type="ECO:0000256" key="12">
    <source>
        <dbReference type="RuleBase" id="RU003357"/>
    </source>
</evidence>
<evidence type="ECO:0000256" key="11">
    <source>
        <dbReference type="PROSITE-ProRule" id="PRU01360"/>
    </source>
</evidence>
<evidence type="ECO:0000256" key="2">
    <source>
        <dbReference type="ARBA" id="ARBA00022448"/>
    </source>
</evidence>
<evidence type="ECO:0000256" key="10">
    <source>
        <dbReference type="ARBA" id="ARBA00023237"/>
    </source>
</evidence>
<feature type="chain" id="PRO_5013937987" evidence="13">
    <location>
        <begin position="21"/>
        <end position="802"/>
    </location>
</feature>
<keyword evidence="13" id="KW-0732">Signal</keyword>
<keyword evidence="6" id="KW-0408">Iron</keyword>
<feature type="domain" description="TonB-dependent receptor plug" evidence="15">
    <location>
        <begin position="146"/>
        <end position="251"/>
    </location>
</feature>
<gene>
    <name evidence="16" type="ORF">CSW64_20375</name>
</gene>
<evidence type="ECO:0000259" key="15">
    <source>
        <dbReference type="Pfam" id="PF07715"/>
    </source>
</evidence>
<keyword evidence="2 11" id="KW-0813">Transport</keyword>
<keyword evidence="7" id="KW-0406">Ion transport</keyword>
<keyword evidence="10 11" id="KW-0998">Cell outer membrane</keyword>
<evidence type="ECO:0000256" key="6">
    <source>
        <dbReference type="ARBA" id="ARBA00023004"/>
    </source>
</evidence>
<evidence type="ECO:0000256" key="7">
    <source>
        <dbReference type="ARBA" id="ARBA00023065"/>
    </source>
</evidence>
<dbReference type="KEGG" id="cmb:CSW64_20375"/>
<evidence type="ECO:0000256" key="4">
    <source>
        <dbReference type="ARBA" id="ARBA00022496"/>
    </source>
</evidence>
<evidence type="ECO:0000256" key="5">
    <source>
        <dbReference type="ARBA" id="ARBA00022692"/>
    </source>
</evidence>
<keyword evidence="8 12" id="KW-0798">TonB box</keyword>
<dbReference type="Gene3D" id="3.55.50.30">
    <property type="match status" value="1"/>
</dbReference>
<accession>A0A2D2B2W6</accession>
<dbReference type="AlphaFoldDB" id="A0A2D2B2W6"/>
<keyword evidence="3 11" id="KW-1134">Transmembrane beta strand</keyword>
<dbReference type="Proteomes" id="UP000228945">
    <property type="component" value="Chromosome"/>
</dbReference>
<keyword evidence="16" id="KW-0675">Receptor</keyword>
<dbReference type="InterPro" id="IPR012910">
    <property type="entry name" value="Plug_dom"/>
</dbReference>
<dbReference type="PANTHER" id="PTHR32552:SF81">
    <property type="entry name" value="TONB-DEPENDENT OUTER MEMBRANE RECEPTOR"/>
    <property type="match status" value="1"/>
</dbReference>
<comment type="subcellular location">
    <subcellularLocation>
        <location evidence="1 11">Cell outer membrane</location>
        <topology evidence="1 11">Multi-pass membrane protein</topology>
    </subcellularLocation>
</comment>
<evidence type="ECO:0000259" key="14">
    <source>
        <dbReference type="Pfam" id="PF00593"/>
    </source>
</evidence>
<keyword evidence="5 11" id="KW-0812">Transmembrane</keyword>
<dbReference type="InterPro" id="IPR000531">
    <property type="entry name" value="Beta-barrel_TonB"/>
</dbReference>
<comment type="similarity">
    <text evidence="11 12">Belongs to the TonB-dependent receptor family.</text>
</comment>
<dbReference type="GO" id="GO:0006826">
    <property type="term" value="P:iron ion transport"/>
    <property type="evidence" value="ECO:0007669"/>
    <property type="project" value="UniProtKB-KW"/>
</dbReference>
<evidence type="ECO:0000313" key="16">
    <source>
        <dbReference type="EMBL" id="ATQ44577.1"/>
    </source>
</evidence>
<dbReference type="Gene3D" id="2.40.170.20">
    <property type="entry name" value="TonB-dependent receptor, beta-barrel domain"/>
    <property type="match status" value="1"/>
</dbReference>
<feature type="signal peptide" evidence="13">
    <location>
        <begin position="1"/>
        <end position="20"/>
    </location>
</feature>
<keyword evidence="9 11" id="KW-0472">Membrane</keyword>
<evidence type="ECO:0000256" key="9">
    <source>
        <dbReference type="ARBA" id="ARBA00023136"/>
    </source>
</evidence>
<reference evidence="16 17" key="1">
    <citation type="submission" date="2017-10" db="EMBL/GenBank/DDBJ databases">
        <title>Genome sequence of Caulobacter mirabilis FWC38.</title>
        <authorList>
            <person name="Fiebig A."/>
            <person name="Crosson S."/>
        </authorList>
    </citation>
    <scope>NUCLEOTIDE SEQUENCE [LARGE SCALE GENOMIC DNA]</scope>
    <source>
        <strain evidence="16 17">FWC 38</strain>
    </source>
</reference>
<feature type="domain" description="TonB-dependent receptor-like beta-barrel" evidence="14">
    <location>
        <begin position="350"/>
        <end position="761"/>
    </location>
</feature>